<gene>
    <name evidence="1" type="ORF">V5O48_007703</name>
</gene>
<dbReference type="EMBL" id="JBAHYK010000415">
    <property type="protein sequence ID" value="KAL0574256.1"/>
    <property type="molecule type" value="Genomic_DNA"/>
</dbReference>
<name>A0ABR3FFX5_9AGAR</name>
<sequence>MAAHNPSRFISSHLRIPSVTSTQIPTSTGSLDISDLQITCTGRELLSLLTQTVASNTRYAKGHENVDVAIRRFLRGPPSNDIVLYSPSLSETHGYEIPDFSNDKYYEGLRYQYLNVKWELDRDRGAPNRPEGLGVVPCFTTYSALADHSLTFGTPIIGDGRKFKRAILLQPMFTVGCWQYILAQTERGNIPIYIRVLAGKAVPYWPHMHSPHLLLLAEIAPLVTGLAKPGLENIQKAADECYRPPFSVPIKPLVEKELQDDEMDEPVVTPQQWPGYPVLGDRRQLGDWVLRHLSPLEETLVDRGAASLVPVPTHWCEPASEPPEDDLALLFPDPSLTLRTRGRTIIRQNRFSRSGSRSWSRSPTRMARRPAVYDDMPPLGTFLVTPPHSEAPSSIFSSPSVETLTLRNTRSMLSIRPLTARIRKFSLGRKKDGKEKGRH</sequence>
<evidence type="ECO:0000313" key="2">
    <source>
        <dbReference type="Proteomes" id="UP001465976"/>
    </source>
</evidence>
<evidence type="ECO:0000313" key="1">
    <source>
        <dbReference type="EMBL" id="KAL0574256.1"/>
    </source>
</evidence>
<comment type="caution">
    <text evidence="1">The sequence shown here is derived from an EMBL/GenBank/DDBJ whole genome shotgun (WGS) entry which is preliminary data.</text>
</comment>
<reference evidence="1 2" key="1">
    <citation type="submission" date="2024-02" db="EMBL/GenBank/DDBJ databases">
        <title>A draft genome for the cacao thread blight pathogen Marasmius crinis-equi.</title>
        <authorList>
            <person name="Cohen S.P."/>
            <person name="Baruah I.K."/>
            <person name="Amoako-Attah I."/>
            <person name="Bukari Y."/>
            <person name="Meinhardt L.W."/>
            <person name="Bailey B.A."/>
        </authorList>
    </citation>
    <scope>NUCLEOTIDE SEQUENCE [LARGE SCALE GENOMIC DNA]</scope>
    <source>
        <strain evidence="1 2">GH-76</strain>
    </source>
</reference>
<dbReference type="Proteomes" id="UP001465976">
    <property type="component" value="Unassembled WGS sequence"/>
</dbReference>
<protein>
    <submittedName>
        <fullName evidence="1">Uncharacterized protein</fullName>
    </submittedName>
</protein>
<organism evidence="1 2">
    <name type="scientific">Marasmius crinis-equi</name>
    <dbReference type="NCBI Taxonomy" id="585013"/>
    <lineage>
        <taxon>Eukaryota</taxon>
        <taxon>Fungi</taxon>
        <taxon>Dikarya</taxon>
        <taxon>Basidiomycota</taxon>
        <taxon>Agaricomycotina</taxon>
        <taxon>Agaricomycetes</taxon>
        <taxon>Agaricomycetidae</taxon>
        <taxon>Agaricales</taxon>
        <taxon>Marasmiineae</taxon>
        <taxon>Marasmiaceae</taxon>
        <taxon>Marasmius</taxon>
    </lineage>
</organism>
<proteinExistence type="predicted"/>
<keyword evidence="2" id="KW-1185">Reference proteome</keyword>
<accession>A0ABR3FFX5</accession>